<evidence type="ECO:0000256" key="1">
    <source>
        <dbReference type="ARBA" id="ARBA00022512"/>
    </source>
</evidence>
<sequence length="104" mass="10421">MPTALVRLAAALIAVAVGLALLAALTTAAHADDDSLGAVAGNAIQTVTHVPVNVCGNNIASDIPDVVDLLSFDAVNANGLCKETADDVEETGEAASGFVEHNLK</sequence>
<evidence type="ECO:0000313" key="7">
    <source>
        <dbReference type="Proteomes" id="UP001501509"/>
    </source>
</evidence>
<dbReference type="InterPro" id="IPR005528">
    <property type="entry name" value="ChpA-H"/>
</dbReference>
<keyword evidence="4" id="KW-0732">Signal</keyword>
<keyword evidence="3" id="KW-0034">Amyloid</keyword>
<dbReference type="RefSeq" id="WP_344549113.1">
    <property type="nucleotide sequence ID" value="NZ_BAAATD010000024.1"/>
</dbReference>
<proteinExistence type="predicted"/>
<dbReference type="Pfam" id="PF03777">
    <property type="entry name" value="ChpA-C"/>
    <property type="match status" value="1"/>
</dbReference>
<comment type="caution">
    <text evidence="6">The sequence shown here is derived from an EMBL/GenBank/DDBJ whole genome shotgun (WGS) entry which is preliminary data.</text>
</comment>
<evidence type="ECO:0000256" key="3">
    <source>
        <dbReference type="ARBA" id="ARBA00023087"/>
    </source>
</evidence>
<keyword evidence="1" id="KW-0964">Secreted</keyword>
<evidence type="ECO:0000313" key="6">
    <source>
        <dbReference type="EMBL" id="GAA2637805.1"/>
    </source>
</evidence>
<organism evidence="6 7">
    <name type="scientific">Actinomadura fulvescens</name>
    <dbReference type="NCBI Taxonomy" id="46160"/>
    <lineage>
        <taxon>Bacteria</taxon>
        <taxon>Bacillati</taxon>
        <taxon>Actinomycetota</taxon>
        <taxon>Actinomycetes</taxon>
        <taxon>Streptosporangiales</taxon>
        <taxon>Thermomonosporaceae</taxon>
        <taxon>Actinomadura</taxon>
    </lineage>
</organism>
<evidence type="ECO:0000256" key="4">
    <source>
        <dbReference type="SAM" id="SignalP"/>
    </source>
</evidence>
<keyword evidence="1" id="KW-0134">Cell wall</keyword>
<evidence type="ECO:0000256" key="2">
    <source>
        <dbReference type="ARBA" id="ARBA00022889"/>
    </source>
</evidence>
<gene>
    <name evidence="6" type="ORF">GCM10010411_91990</name>
</gene>
<feature type="domain" description="Chaplin" evidence="5">
    <location>
        <begin position="27"/>
        <end position="59"/>
    </location>
</feature>
<reference evidence="6 7" key="1">
    <citation type="journal article" date="2019" name="Int. J. Syst. Evol. Microbiol.">
        <title>The Global Catalogue of Microorganisms (GCM) 10K type strain sequencing project: providing services to taxonomists for standard genome sequencing and annotation.</title>
        <authorList>
            <consortium name="The Broad Institute Genomics Platform"/>
            <consortium name="The Broad Institute Genome Sequencing Center for Infectious Disease"/>
            <person name="Wu L."/>
            <person name="Ma J."/>
        </authorList>
    </citation>
    <scope>NUCLEOTIDE SEQUENCE [LARGE SCALE GENOMIC DNA]</scope>
    <source>
        <strain evidence="6 7">JCM 6833</strain>
    </source>
</reference>
<keyword evidence="7" id="KW-1185">Reference proteome</keyword>
<dbReference type="Proteomes" id="UP001501509">
    <property type="component" value="Unassembled WGS sequence"/>
</dbReference>
<name>A0ABN3QXF5_9ACTN</name>
<dbReference type="EMBL" id="BAAATD010000024">
    <property type="protein sequence ID" value="GAA2637805.1"/>
    <property type="molecule type" value="Genomic_DNA"/>
</dbReference>
<accession>A0ABN3QXF5</accession>
<protein>
    <recommendedName>
        <fullName evidence="5">Chaplin domain-containing protein</fullName>
    </recommendedName>
</protein>
<feature type="chain" id="PRO_5046375474" description="Chaplin domain-containing protein" evidence="4">
    <location>
        <begin position="32"/>
        <end position="104"/>
    </location>
</feature>
<evidence type="ECO:0000259" key="5">
    <source>
        <dbReference type="Pfam" id="PF03777"/>
    </source>
</evidence>
<feature type="signal peptide" evidence="4">
    <location>
        <begin position="1"/>
        <end position="31"/>
    </location>
</feature>
<keyword evidence="2" id="KW-0130">Cell adhesion</keyword>